<dbReference type="EMBL" id="FOGG01000013">
    <property type="protein sequence ID" value="SER66238.1"/>
    <property type="molecule type" value="Genomic_DNA"/>
</dbReference>
<dbReference type="Pfam" id="PF07695">
    <property type="entry name" value="7TMR-DISM_7TM"/>
    <property type="match status" value="1"/>
</dbReference>
<dbReference type="InterPro" id="IPR011623">
    <property type="entry name" value="7TMR_DISM_rcpt_extracell_dom1"/>
</dbReference>
<evidence type="ECO:0000313" key="6">
    <source>
        <dbReference type="Proteomes" id="UP000199572"/>
    </source>
</evidence>
<feature type="transmembrane region" description="Helical" evidence="1">
    <location>
        <begin position="206"/>
        <end position="228"/>
    </location>
</feature>
<sequence>MHHTLQATIGNQGNIRNLSFRRLFLVLFWTAIFLFSTNLHAQVPLQIDDNIPHQLFTYKQIDILEDPFGKLDIGRVLSKDYQHQFRPSKNRIPKNEHRSSAYWYRFKIAHNEASKKKWILEFFDQSINDLKLYVSEGGNNYQENSFGTQYDFANRVYEHKNFTYDLNNKSNKLLTYYVRIKSDNPVSAIFVVRDFRWFLGYATGEYFIFGLFYGMIFVFCLYNLLMYFAVKGKQYLYYVLYNLGIGLYEMCNDGIAFQYLWPTFPALNTYGFGLSLFISSIFGMLFTIRFLYLKAKSPLWYKAVLFTIFLRSGFFLACLIFPTLFNLKVIELIPLMMVFFSALSVYRSGFKPAIYLVSGYGILLFGFSIKILLLLKWIPYGTLVYYSLSICFVIEMVLVSFAIGNSIRSLRRKKNFAQKRIIEQLQVNDKLNQTLNNELTAMVESRTRELREKAEIIEAQNVEISVMNAMLKRDVKALNLDIERVNKARVMSKKVNFEEFSKIYPDKESCFKYLSELKWTAGYVCKKCGNLHFLSGATPYARRCTRCGYDESVIAGTLFQNSRIPITKALYMLFLVYNSKGTISSYKLSQILDIRQGTCWTYNSKIQKLYQEKKDIVKKAGEEGWTKLILD</sequence>
<dbReference type="Pfam" id="PF07696">
    <property type="entry name" value="7TMR-DISMED2"/>
    <property type="match status" value="1"/>
</dbReference>
<keyword evidence="1" id="KW-0812">Transmembrane</keyword>
<dbReference type="Proteomes" id="UP000199572">
    <property type="component" value="Unassembled WGS sequence"/>
</dbReference>
<accession>A0A1H9R0K3</accession>
<feature type="transmembrane region" description="Helical" evidence="1">
    <location>
        <begin position="299"/>
        <end position="323"/>
    </location>
</feature>
<feature type="domain" description="7TM-DISM receptor extracellular" evidence="3">
    <location>
        <begin position="59"/>
        <end position="189"/>
    </location>
</feature>
<feature type="transmembrane region" description="Helical" evidence="1">
    <location>
        <begin position="329"/>
        <end position="346"/>
    </location>
</feature>
<evidence type="ECO:0000259" key="2">
    <source>
        <dbReference type="Pfam" id="PF07695"/>
    </source>
</evidence>
<dbReference type="Gene3D" id="2.60.40.2380">
    <property type="match status" value="1"/>
</dbReference>
<reference evidence="5 6" key="1">
    <citation type="submission" date="2016-10" db="EMBL/GenBank/DDBJ databases">
        <authorList>
            <person name="de Groot N.N."/>
        </authorList>
    </citation>
    <scope>NUCLEOTIDE SEQUENCE [LARGE SCALE GENOMIC DNA]</scope>
    <source>
        <strain evidence="5 6">DSM 18610</strain>
    </source>
</reference>
<dbReference type="OrthoDB" id="9783459at2"/>
<keyword evidence="6" id="KW-1185">Reference proteome</keyword>
<dbReference type="InterPro" id="IPR011622">
    <property type="entry name" value="7TMR_DISM_rcpt_extracell_dom2"/>
</dbReference>
<feature type="transmembrane region" description="Helical" evidence="1">
    <location>
        <begin position="272"/>
        <end position="292"/>
    </location>
</feature>
<dbReference type="RefSeq" id="WP_090884670.1">
    <property type="nucleotide sequence ID" value="NZ_FOGG01000013.1"/>
</dbReference>
<evidence type="ECO:0000259" key="3">
    <source>
        <dbReference type="Pfam" id="PF07696"/>
    </source>
</evidence>
<feature type="domain" description="Transposase zinc-ribbon" evidence="4">
    <location>
        <begin position="506"/>
        <end position="549"/>
    </location>
</feature>
<name>A0A1H9R0K3_9SPHI</name>
<proteinExistence type="predicted"/>
<dbReference type="STRING" id="390241.SAMN04488023_11375"/>
<keyword evidence="1" id="KW-0472">Membrane</keyword>
<feature type="transmembrane region" description="Helical" evidence="1">
    <location>
        <begin position="353"/>
        <end position="378"/>
    </location>
</feature>
<dbReference type="AlphaFoldDB" id="A0A1H9R0K3"/>
<evidence type="ECO:0000256" key="1">
    <source>
        <dbReference type="SAM" id="Phobius"/>
    </source>
</evidence>
<feature type="transmembrane region" description="Helical" evidence="1">
    <location>
        <begin position="384"/>
        <end position="404"/>
    </location>
</feature>
<dbReference type="InterPro" id="IPR024442">
    <property type="entry name" value="Transposase_Zn_ribbon"/>
</dbReference>
<organism evidence="5 6">
    <name type="scientific">Pedobacter rhizosphaerae</name>
    <dbReference type="NCBI Taxonomy" id="390241"/>
    <lineage>
        <taxon>Bacteria</taxon>
        <taxon>Pseudomonadati</taxon>
        <taxon>Bacteroidota</taxon>
        <taxon>Sphingobacteriia</taxon>
        <taxon>Sphingobacteriales</taxon>
        <taxon>Sphingobacteriaceae</taxon>
        <taxon>Pedobacter</taxon>
    </lineage>
</organism>
<feature type="domain" description="7TM-DISM receptor extracellular" evidence="2">
    <location>
        <begin position="205"/>
        <end position="404"/>
    </location>
</feature>
<gene>
    <name evidence="5" type="ORF">SAMN04488023_11375</name>
</gene>
<evidence type="ECO:0000259" key="4">
    <source>
        <dbReference type="Pfam" id="PF12760"/>
    </source>
</evidence>
<protein>
    <submittedName>
        <fullName evidence="5">Transposase zinc-ribbon domain-containing protein</fullName>
    </submittedName>
</protein>
<dbReference type="Pfam" id="PF12760">
    <property type="entry name" value="Zn_ribbon_IS1595"/>
    <property type="match status" value="1"/>
</dbReference>
<evidence type="ECO:0000313" key="5">
    <source>
        <dbReference type="EMBL" id="SER66238.1"/>
    </source>
</evidence>
<feature type="transmembrane region" description="Helical" evidence="1">
    <location>
        <begin position="235"/>
        <end position="260"/>
    </location>
</feature>
<keyword evidence="1" id="KW-1133">Transmembrane helix</keyword>